<reference evidence="1 2" key="1">
    <citation type="submission" date="2015-10" db="EMBL/GenBank/DDBJ databases">
        <title>Draft genome sequence of Streptomyces canus DSM 40017, type strain for the species Streptomyces canus.</title>
        <authorList>
            <person name="Ruckert C."/>
            <person name="Winkler A."/>
            <person name="Kalinowski J."/>
            <person name="Kampfer P."/>
            <person name="Glaeser S."/>
        </authorList>
    </citation>
    <scope>NUCLEOTIDE SEQUENCE [LARGE SCALE GENOMIC DNA]</scope>
    <source>
        <strain evidence="1 2">DSM 40017</strain>
    </source>
</reference>
<dbReference type="Gene3D" id="3.40.50.300">
    <property type="entry name" value="P-loop containing nucleotide triphosphate hydrolases"/>
    <property type="match status" value="1"/>
</dbReference>
<dbReference type="AlphaFoldDB" id="A0A101RNK8"/>
<dbReference type="RefSeq" id="WP_059210581.1">
    <property type="nucleotide sequence ID" value="NZ_KQ948674.1"/>
</dbReference>
<evidence type="ECO:0000313" key="1">
    <source>
        <dbReference type="EMBL" id="KUN58819.1"/>
    </source>
</evidence>
<evidence type="ECO:0008006" key="3">
    <source>
        <dbReference type="Google" id="ProtNLM"/>
    </source>
</evidence>
<dbReference type="STRING" id="58343.AQJ46_41835"/>
<comment type="caution">
    <text evidence="1">The sequence shown here is derived from an EMBL/GenBank/DDBJ whole genome shotgun (WGS) entry which is preliminary data.</text>
</comment>
<gene>
    <name evidence="1" type="ORF">AQJ46_41835</name>
</gene>
<sequence length="197" mass="20757">MIVWISGAYGVGKTTLATALAGELPGAVVADLEPISRAIRETLRGHPCAWQDHQRCPPWDATVVVFLAGLHAYVGGPVIVPMTVVDQDLLAALLTVLSESADVHHLVLHADPTVLKERIISARTPGEGSIDAAARRADRLRHLDSGCCAAVSGLHASGHIIDTSMLTHQQVLTSALAYLASRKATAHTACGDGQMPR</sequence>
<accession>A0A101RNK8</accession>
<name>A0A101RNK8_9ACTN</name>
<dbReference type="SUPFAM" id="SSF52540">
    <property type="entry name" value="P-loop containing nucleoside triphosphate hydrolases"/>
    <property type="match status" value="1"/>
</dbReference>
<dbReference type="Pfam" id="PF13671">
    <property type="entry name" value="AAA_33"/>
    <property type="match status" value="1"/>
</dbReference>
<evidence type="ECO:0000313" key="2">
    <source>
        <dbReference type="Proteomes" id="UP000053669"/>
    </source>
</evidence>
<protein>
    <recommendedName>
        <fullName evidence="3">ATP/GTP-binding protein</fullName>
    </recommendedName>
</protein>
<dbReference type="Proteomes" id="UP000053669">
    <property type="component" value="Unassembled WGS sequence"/>
</dbReference>
<dbReference type="EMBL" id="LMWU01000055">
    <property type="protein sequence ID" value="KUN58819.1"/>
    <property type="molecule type" value="Genomic_DNA"/>
</dbReference>
<proteinExistence type="predicted"/>
<dbReference type="InterPro" id="IPR027417">
    <property type="entry name" value="P-loop_NTPase"/>
</dbReference>
<organism evidence="1 2">
    <name type="scientific">Streptomyces canus</name>
    <dbReference type="NCBI Taxonomy" id="58343"/>
    <lineage>
        <taxon>Bacteria</taxon>
        <taxon>Bacillati</taxon>
        <taxon>Actinomycetota</taxon>
        <taxon>Actinomycetes</taxon>
        <taxon>Kitasatosporales</taxon>
        <taxon>Streptomycetaceae</taxon>
        <taxon>Streptomyces</taxon>
        <taxon>Streptomyces aurantiacus group</taxon>
    </lineage>
</organism>